<keyword evidence="5 6" id="KW-0472">Membrane</keyword>
<sequence>MMETVLLLLGVFSLAFLAFAKKKLTVSGAVAAWIVGSLVAMGLKWCGLFLLGIFFVSSTWLGTLSGKKENEVIEKGNTRDAAQVLANGGIAAILACVYLFFPSPILICGFVGCLAAANADTWATELGAFSKNKPFHLLKRQRVEVGTSGAMTILGSGSAFAGSLLIAIASIYFWWGEMDSKMLLLFALTVAGFVGHFVDSLLGAIFQVLYRCSSCQIETESKKHCGVATIRIKGVSWINNDVVNLVCTFGGAILGIIAGLILF</sequence>
<evidence type="ECO:0000256" key="1">
    <source>
        <dbReference type="ARBA" id="ARBA00004141"/>
    </source>
</evidence>
<accession>A0ABV6NBL4</accession>
<comment type="subcellular location">
    <subcellularLocation>
        <location evidence="1">Membrane</location>
        <topology evidence="1">Multi-pass membrane protein</topology>
    </subcellularLocation>
</comment>
<feature type="transmembrane region" description="Helical" evidence="6">
    <location>
        <begin position="30"/>
        <end position="63"/>
    </location>
</feature>
<proteinExistence type="inferred from homology"/>
<dbReference type="InterPro" id="IPR002794">
    <property type="entry name" value="DUF92_TMEM19"/>
</dbReference>
<comment type="caution">
    <text evidence="7">The sequence shown here is derived from an EMBL/GenBank/DDBJ whole genome shotgun (WGS) entry which is preliminary data.</text>
</comment>
<evidence type="ECO:0000313" key="7">
    <source>
        <dbReference type="EMBL" id="MFC0558101.1"/>
    </source>
</evidence>
<comment type="similarity">
    <text evidence="2">Belongs to the TMEM19 family.</text>
</comment>
<protein>
    <submittedName>
        <fullName evidence="7">DUF92 domain-containing protein</fullName>
    </submittedName>
</protein>
<feature type="transmembrane region" description="Helical" evidence="6">
    <location>
        <begin position="153"/>
        <end position="175"/>
    </location>
</feature>
<evidence type="ECO:0000256" key="3">
    <source>
        <dbReference type="ARBA" id="ARBA00022692"/>
    </source>
</evidence>
<dbReference type="RefSeq" id="WP_273841203.1">
    <property type="nucleotide sequence ID" value="NZ_JAQQWT010000003.1"/>
</dbReference>
<evidence type="ECO:0000313" key="8">
    <source>
        <dbReference type="Proteomes" id="UP001589833"/>
    </source>
</evidence>
<name>A0ABV6NBL4_9BACI</name>
<organism evidence="7 8">
    <name type="scientific">Halalkalibacter alkalisediminis</name>
    <dbReference type="NCBI Taxonomy" id="935616"/>
    <lineage>
        <taxon>Bacteria</taxon>
        <taxon>Bacillati</taxon>
        <taxon>Bacillota</taxon>
        <taxon>Bacilli</taxon>
        <taxon>Bacillales</taxon>
        <taxon>Bacillaceae</taxon>
        <taxon>Halalkalibacter</taxon>
    </lineage>
</organism>
<evidence type="ECO:0000256" key="2">
    <source>
        <dbReference type="ARBA" id="ARBA00009012"/>
    </source>
</evidence>
<evidence type="ECO:0000256" key="4">
    <source>
        <dbReference type="ARBA" id="ARBA00022989"/>
    </source>
</evidence>
<dbReference type="PANTHER" id="PTHR13353:SF5">
    <property type="entry name" value="TRANSMEMBRANE PROTEIN 19"/>
    <property type="match status" value="1"/>
</dbReference>
<reference evidence="7 8" key="1">
    <citation type="submission" date="2024-09" db="EMBL/GenBank/DDBJ databases">
        <authorList>
            <person name="Sun Q."/>
            <person name="Mori K."/>
        </authorList>
    </citation>
    <scope>NUCLEOTIDE SEQUENCE [LARGE SCALE GENOMIC DNA]</scope>
    <source>
        <strain evidence="7 8">NCAIM B.02301</strain>
    </source>
</reference>
<evidence type="ECO:0000256" key="6">
    <source>
        <dbReference type="SAM" id="Phobius"/>
    </source>
</evidence>
<keyword evidence="8" id="KW-1185">Reference proteome</keyword>
<gene>
    <name evidence="7" type="ORF">ACFFH4_03440</name>
</gene>
<dbReference type="Pfam" id="PF01940">
    <property type="entry name" value="DUF92"/>
    <property type="match status" value="1"/>
</dbReference>
<feature type="transmembrane region" description="Helical" evidence="6">
    <location>
        <begin position="242"/>
        <end position="262"/>
    </location>
</feature>
<dbReference type="Proteomes" id="UP001589833">
    <property type="component" value="Unassembled WGS sequence"/>
</dbReference>
<feature type="transmembrane region" description="Helical" evidence="6">
    <location>
        <begin position="84"/>
        <end position="117"/>
    </location>
</feature>
<feature type="transmembrane region" description="Helical" evidence="6">
    <location>
        <begin position="182"/>
        <end position="206"/>
    </location>
</feature>
<keyword evidence="4 6" id="KW-1133">Transmembrane helix</keyword>
<dbReference type="EMBL" id="JBHLTR010000004">
    <property type="protein sequence ID" value="MFC0558101.1"/>
    <property type="molecule type" value="Genomic_DNA"/>
</dbReference>
<dbReference type="PANTHER" id="PTHR13353">
    <property type="entry name" value="TRANSMEMBRANE PROTEIN 19"/>
    <property type="match status" value="1"/>
</dbReference>
<evidence type="ECO:0000256" key="5">
    <source>
        <dbReference type="ARBA" id="ARBA00023136"/>
    </source>
</evidence>
<keyword evidence="3 6" id="KW-0812">Transmembrane</keyword>